<name>A0A3D8VDC9_9BACI</name>
<dbReference type="AlphaFoldDB" id="A0A3D8VDC9"/>
<dbReference type="EMBL" id="QTLC01000075">
    <property type="protein sequence ID" value="RDY67295.1"/>
    <property type="molecule type" value="Genomic_DNA"/>
</dbReference>
<dbReference type="Gene3D" id="1.10.10.60">
    <property type="entry name" value="Homeodomain-like"/>
    <property type="match status" value="1"/>
</dbReference>
<evidence type="ECO:0000313" key="1">
    <source>
        <dbReference type="EMBL" id="RDY67295.1"/>
    </source>
</evidence>
<evidence type="ECO:0008006" key="3">
    <source>
        <dbReference type="Google" id="ProtNLM"/>
    </source>
</evidence>
<comment type="caution">
    <text evidence="1">The sequence shown here is derived from an EMBL/GenBank/DDBJ whole genome shotgun (WGS) entry which is preliminary data.</text>
</comment>
<proteinExistence type="predicted"/>
<dbReference type="Proteomes" id="UP000257032">
    <property type="component" value="Unassembled WGS sequence"/>
</dbReference>
<evidence type="ECO:0000313" key="2">
    <source>
        <dbReference type="Proteomes" id="UP000257032"/>
    </source>
</evidence>
<gene>
    <name evidence="1" type="ORF">DXT76_19570</name>
</gene>
<accession>A0A3D8VDC9</accession>
<reference evidence="1 2" key="1">
    <citation type="submission" date="2018-08" db="EMBL/GenBank/DDBJ databases">
        <title>Genome sequence of strict halophilic Halobacillus trueperi SS1 isolated from Lunsu, a salty water body of North West Himalayas.</title>
        <authorList>
            <person name="Gupta S."/>
            <person name="Sharma P."/>
            <person name="Dev K."/>
            <person name="Baumler D."/>
            <person name="Sourirajan A."/>
        </authorList>
    </citation>
    <scope>NUCLEOTIDE SEQUENCE [LARGE SCALE GENOMIC DNA]</scope>
    <source>
        <strain evidence="1 2">SS1</strain>
    </source>
</reference>
<organism evidence="1 2">
    <name type="scientific">Halobacillus trueperi</name>
    <dbReference type="NCBI Taxonomy" id="156205"/>
    <lineage>
        <taxon>Bacteria</taxon>
        <taxon>Bacillati</taxon>
        <taxon>Bacillota</taxon>
        <taxon>Bacilli</taxon>
        <taxon>Bacillales</taxon>
        <taxon>Bacillaceae</taxon>
        <taxon>Halobacillus</taxon>
    </lineage>
</organism>
<sequence>MGQRGEKLNKKQEIAVMAIVTEPTMQKAADKAGIASSTLYRWLQLDSFQEHLKRMKSETVSHATTRLRQSMTVAIDTLVEMAENKKTPAVARASAARTLLEYGFKAHENEDLQERLERLEEMASDSA</sequence>
<protein>
    <recommendedName>
        <fullName evidence="3">Homeodomain phBC6A51-type domain-containing protein</fullName>
    </recommendedName>
</protein>